<dbReference type="InterPro" id="IPR050553">
    <property type="entry name" value="Thioredoxin_ResA/DsbE_sf"/>
</dbReference>
<dbReference type="GO" id="GO:0016491">
    <property type="term" value="F:oxidoreductase activity"/>
    <property type="evidence" value="ECO:0007669"/>
    <property type="project" value="InterPro"/>
</dbReference>
<dbReference type="PROSITE" id="PS51352">
    <property type="entry name" value="THIOREDOXIN_2"/>
    <property type="match status" value="1"/>
</dbReference>
<sequence length="208" mass="23186">MKKGLLTGFIALSLLLTACSTGNQANQDKMQEDKETTMEDKMNTMKSEEKVGQSSDEMAEAMASKKMNQGDLAPDFDLPDLDGNRYKLSDQQGKKVYVKYWASWCPICLAGLSELDELSKNTEEYEIVTVVSPGHNGEKSKEDFIKWFESLNYKNIKVLMDESGQFIEDYGVRSTPTNAIVGSDGVLVKVAPGQLNKETLDQIYAEVK</sequence>
<organism evidence="4 5">
    <name type="scientific">Facklamia languida CCUG 37842</name>
    <dbReference type="NCBI Taxonomy" id="883113"/>
    <lineage>
        <taxon>Bacteria</taxon>
        <taxon>Bacillati</taxon>
        <taxon>Bacillota</taxon>
        <taxon>Bacilli</taxon>
        <taxon>Lactobacillales</taxon>
        <taxon>Aerococcaceae</taxon>
        <taxon>Facklamia</taxon>
    </lineage>
</organism>
<dbReference type="PATRIC" id="fig|883113.3.peg.1087"/>
<dbReference type="InterPro" id="IPR013740">
    <property type="entry name" value="Redoxin"/>
</dbReference>
<dbReference type="HOGENOM" id="CLU_042529_11_4_9"/>
<dbReference type="PANTHER" id="PTHR42852:SF16">
    <property type="entry name" value="THIOL:DISULFIDE INTERCHANGE PROTEIN TLPA"/>
    <property type="match status" value="1"/>
</dbReference>
<keyword evidence="5" id="KW-1185">Reference proteome</keyword>
<evidence type="ECO:0000313" key="5">
    <source>
        <dbReference type="Proteomes" id="UP000006190"/>
    </source>
</evidence>
<proteinExistence type="predicted"/>
<feature type="signal peptide" evidence="2">
    <location>
        <begin position="1"/>
        <end position="25"/>
    </location>
</feature>
<dbReference type="InterPro" id="IPR013766">
    <property type="entry name" value="Thioredoxin_domain"/>
</dbReference>
<reference evidence="4 5" key="1">
    <citation type="submission" date="2012-01" db="EMBL/GenBank/DDBJ databases">
        <title>The Genome Sequence of Facklamia languida CCUG 37842.</title>
        <authorList>
            <consortium name="The Broad Institute Genome Sequencing Platform"/>
            <person name="Earl A."/>
            <person name="Ward D."/>
            <person name="Feldgarden M."/>
            <person name="Gevers D."/>
            <person name="Huys G."/>
            <person name="Young S.K."/>
            <person name="Zeng Q."/>
            <person name="Gargeya S."/>
            <person name="Fitzgerald M."/>
            <person name="Haas B."/>
            <person name="Abouelleil A."/>
            <person name="Alvarado L."/>
            <person name="Arachchi H.M."/>
            <person name="Berlin A."/>
            <person name="Chapman S.B."/>
            <person name="Gearin G."/>
            <person name="Goldberg J."/>
            <person name="Griggs A."/>
            <person name="Gujja S."/>
            <person name="Hansen M."/>
            <person name="Heiman D."/>
            <person name="Howarth C."/>
            <person name="Larimer J."/>
            <person name="Lui A."/>
            <person name="MacDonald P.J.P."/>
            <person name="McCowen C."/>
            <person name="Montmayeur A."/>
            <person name="Murphy C."/>
            <person name="Neiman D."/>
            <person name="Pearson M."/>
            <person name="Priest M."/>
            <person name="Roberts A."/>
            <person name="Saif S."/>
            <person name="Shea T."/>
            <person name="Sisk P."/>
            <person name="Stolte C."/>
            <person name="Sykes S."/>
            <person name="Wortman J."/>
            <person name="Nusbaum C."/>
            <person name="Birren B."/>
        </authorList>
    </citation>
    <scope>NUCLEOTIDE SEQUENCE [LARGE SCALE GENOMIC DNA]</scope>
    <source>
        <strain evidence="4 5">CCUG 37842</strain>
    </source>
</reference>
<dbReference type="OrthoDB" id="25753at2"/>
<dbReference type="AlphaFoldDB" id="H3NJQ5"/>
<dbReference type="InterPro" id="IPR036249">
    <property type="entry name" value="Thioredoxin-like_sf"/>
</dbReference>
<dbReference type="PROSITE" id="PS51257">
    <property type="entry name" value="PROKAR_LIPOPROTEIN"/>
    <property type="match status" value="1"/>
</dbReference>
<dbReference type="EMBL" id="AGEG01000013">
    <property type="protein sequence ID" value="EHR36868.1"/>
    <property type="molecule type" value="Genomic_DNA"/>
</dbReference>
<evidence type="ECO:0000259" key="3">
    <source>
        <dbReference type="PROSITE" id="PS51352"/>
    </source>
</evidence>
<dbReference type="RefSeq" id="WP_006309276.1">
    <property type="nucleotide sequence ID" value="NZ_JH601133.1"/>
</dbReference>
<dbReference type="SUPFAM" id="SSF52833">
    <property type="entry name" value="Thioredoxin-like"/>
    <property type="match status" value="1"/>
</dbReference>
<comment type="caution">
    <text evidence="4">The sequence shown here is derived from an EMBL/GenBank/DDBJ whole genome shotgun (WGS) entry which is preliminary data.</text>
</comment>
<dbReference type="STRING" id="883113.HMPREF9708_01094"/>
<feature type="compositionally biased region" description="Basic and acidic residues" evidence="1">
    <location>
        <begin position="29"/>
        <end position="51"/>
    </location>
</feature>
<dbReference type="PANTHER" id="PTHR42852">
    <property type="entry name" value="THIOL:DISULFIDE INTERCHANGE PROTEIN DSBE"/>
    <property type="match status" value="1"/>
</dbReference>
<dbReference type="Gene3D" id="3.40.30.10">
    <property type="entry name" value="Glutaredoxin"/>
    <property type="match status" value="1"/>
</dbReference>
<dbReference type="CDD" id="cd02966">
    <property type="entry name" value="TlpA_like_family"/>
    <property type="match status" value="1"/>
</dbReference>
<accession>H3NJQ5</accession>
<feature type="domain" description="Thioredoxin" evidence="3">
    <location>
        <begin position="67"/>
        <end position="208"/>
    </location>
</feature>
<keyword evidence="2" id="KW-0732">Signal</keyword>
<evidence type="ECO:0000313" key="4">
    <source>
        <dbReference type="EMBL" id="EHR36868.1"/>
    </source>
</evidence>
<dbReference type="eggNOG" id="COG0526">
    <property type="taxonomic scope" value="Bacteria"/>
</dbReference>
<protein>
    <recommendedName>
        <fullName evidence="3">Thioredoxin domain-containing protein</fullName>
    </recommendedName>
</protein>
<feature type="region of interest" description="Disordered" evidence="1">
    <location>
        <begin position="23"/>
        <end position="54"/>
    </location>
</feature>
<gene>
    <name evidence="4" type="ORF">HMPREF9708_01094</name>
</gene>
<feature type="chain" id="PRO_5003590095" description="Thioredoxin domain-containing protein" evidence="2">
    <location>
        <begin position="26"/>
        <end position="208"/>
    </location>
</feature>
<dbReference type="Proteomes" id="UP000006190">
    <property type="component" value="Unassembled WGS sequence"/>
</dbReference>
<evidence type="ECO:0000256" key="1">
    <source>
        <dbReference type="SAM" id="MobiDB-lite"/>
    </source>
</evidence>
<name>H3NJQ5_9LACT</name>
<dbReference type="Pfam" id="PF08534">
    <property type="entry name" value="Redoxin"/>
    <property type="match status" value="1"/>
</dbReference>
<evidence type="ECO:0000256" key="2">
    <source>
        <dbReference type="SAM" id="SignalP"/>
    </source>
</evidence>